<dbReference type="PANTHER" id="PTHR43877:SF2">
    <property type="entry name" value="AMINOALKYLPHOSPHONATE N-ACETYLTRANSFERASE-RELATED"/>
    <property type="match status" value="1"/>
</dbReference>
<dbReference type="GO" id="GO:0016747">
    <property type="term" value="F:acyltransferase activity, transferring groups other than amino-acyl groups"/>
    <property type="evidence" value="ECO:0007669"/>
    <property type="project" value="InterPro"/>
</dbReference>
<dbReference type="EMBL" id="JAHXRI010000006">
    <property type="protein sequence ID" value="MBZ1349685.1"/>
    <property type="molecule type" value="Genomic_DNA"/>
</dbReference>
<dbReference type="Gene3D" id="3.40.630.30">
    <property type="match status" value="1"/>
</dbReference>
<dbReference type="Proteomes" id="UP000739565">
    <property type="component" value="Unassembled WGS sequence"/>
</dbReference>
<dbReference type="InterPro" id="IPR016181">
    <property type="entry name" value="Acyl_CoA_acyltransferase"/>
</dbReference>
<keyword evidence="2 4" id="KW-0012">Acyltransferase</keyword>
<organism evidence="4 5">
    <name type="scientific">Zwartia hollandica</name>
    <dbReference type="NCBI Taxonomy" id="324606"/>
    <lineage>
        <taxon>Bacteria</taxon>
        <taxon>Pseudomonadati</taxon>
        <taxon>Pseudomonadota</taxon>
        <taxon>Betaproteobacteria</taxon>
        <taxon>Burkholderiales</taxon>
        <taxon>Alcaligenaceae</taxon>
        <taxon>Zwartia</taxon>
    </lineage>
</organism>
<keyword evidence="1 4" id="KW-0808">Transferase</keyword>
<keyword evidence="5" id="KW-1185">Reference proteome</keyword>
<accession>A0A953T1U6</accession>
<dbReference type="EC" id="2.3.1.-" evidence="4"/>
<evidence type="ECO:0000256" key="2">
    <source>
        <dbReference type="ARBA" id="ARBA00023315"/>
    </source>
</evidence>
<evidence type="ECO:0000313" key="5">
    <source>
        <dbReference type="Proteomes" id="UP000739565"/>
    </source>
</evidence>
<name>A0A953T1U6_9BURK</name>
<evidence type="ECO:0000313" key="4">
    <source>
        <dbReference type="EMBL" id="MBZ1349685.1"/>
    </source>
</evidence>
<evidence type="ECO:0000256" key="1">
    <source>
        <dbReference type="ARBA" id="ARBA00022679"/>
    </source>
</evidence>
<dbReference type="SUPFAM" id="SSF55729">
    <property type="entry name" value="Acyl-CoA N-acyltransferases (Nat)"/>
    <property type="match status" value="1"/>
</dbReference>
<dbReference type="CDD" id="cd04301">
    <property type="entry name" value="NAT_SF"/>
    <property type="match status" value="1"/>
</dbReference>
<comment type="caution">
    <text evidence="4">The sequence shown here is derived from an EMBL/GenBank/DDBJ whole genome shotgun (WGS) entry which is preliminary data.</text>
</comment>
<evidence type="ECO:0000259" key="3">
    <source>
        <dbReference type="PROSITE" id="PS51186"/>
    </source>
</evidence>
<feature type="domain" description="N-acetyltransferase" evidence="3">
    <location>
        <begin position="1"/>
        <end position="139"/>
    </location>
</feature>
<dbReference type="InterPro" id="IPR050832">
    <property type="entry name" value="Bact_Acetyltransf"/>
</dbReference>
<proteinExistence type="predicted"/>
<dbReference type="InterPro" id="IPR000182">
    <property type="entry name" value="GNAT_dom"/>
</dbReference>
<dbReference type="RefSeq" id="WP_259660109.1">
    <property type="nucleotide sequence ID" value="NZ_JAHXRI010000006.1"/>
</dbReference>
<reference evidence="4" key="1">
    <citation type="submission" date="2021-07" db="EMBL/GenBank/DDBJ databases">
        <title>New genus and species of the family Alcaligenaceae.</title>
        <authorList>
            <person name="Hahn M.W."/>
        </authorList>
    </citation>
    <scope>NUCLEOTIDE SEQUENCE</scope>
    <source>
        <strain evidence="4">LF4-65</strain>
    </source>
</reference>
<sequence>MLIRPFKQQDEPGVIALWHTCALTRSWNNPSLDIARKLEVDPELFLVGEEDGLIIASAMFGYEGHRGWVNYLAVDPSHQRKSYATQLMEHGEHLLRALGCPKLNLQVRSTNASTLAFYESLGYKNDDVISLGKRLISDE</sequence>
<dbReference type="Pfam" id="PF00583">
    <property type="entry name" value="Acetyltransf_1"/>
    <property type="match status" value="1"/>
</dbReference>
<dbReference type="PANTHER" id="PTHR43877">
    <property type="entry name" value="AMINOALKYLPHOSPHONATE N-ACETYLTRANSFERASE-RELATED-RELATED"/>
    <property type="match status" value="1"/>
</dbReference>
<dbReference type="AlphaFoldDB" id="A0A953T1U6"/>
<protein>
    <submittedName>
        <fullName evidence="4">GNAT family acetyltransferase</fullName>
        <ecNumber evidence="4">2.3.1.-</ecNumber>
    </submittedName>
</protein>
<dbReference type="PROSITE" id="PS51186">
    <property type="entry name" value="GNAT"/>
    <property type="match status" value="1"/>
</dbReference>
<gene>
    <name evidence="4" type="ORF">KZZ10_03425</name>
</gene>
<dbReference type="NCBIfam" id="NF002959">
    <property type="entry name" value="PRK03624.1"/>
    <property type="match status" value="1"/>
</dbReference>